<dbReference type="AlphaFoldDB" id="A0A327VZK8"/>
<dbReference type="EMBL" id="QLMA01000005">
    <property type="protein sequence ID" value="RAJ80365.1"/>
    <property type="molecule type" value="Genomic_DNA"/>
</dbReference>
<sequence>MAETSIKEGEVNQVTGTNTLKYPDINSCLSLTAVFADNKRVGGHAVMFPAAPQLNLKQICDYLIANKGTSNTLIIVGDIGTWNGNWSMLDETKNLVINGRKVNNAGELGPAMGFANNILKDTIVCDANGSTYDVFFGFEGANRVYWCVDHKTNSICATFGKQPW</sequence>
<comment type="caution">
    <text evidence="1">The sequence shown here is derived from an EMBL/GenBank/DDBJ whole genome shotgun (WGS) entry which is preliminary data.</text>
</comment>
<protein>
    <submittedName>
        <fullName evidence="1">Uncharacterized protein</fullName>
    </submittedName>
</protein>
<name>A0A327VZK8_9BACT</name>
<accession>A0A327VZK8</accession>
<gene>
    <name evidence="1" type="ORF">CLV59_105474</name>
</gene>
<dbReference type="RefSeq" id="WP_111593354.1">
    <property type="nucleotide sequence ID" value="NZ_QLMA01000005.1"/>
</dbReference>
<evidence type="ECO:0000313" key="2">
    <source>
        <dbReference type="Proteomes" id="UP000249819"/>
    </source>
</evidence>
<organism evidence="1 2">
    <name type="scientific">Chitinophaga dinghuensis</name>
    <dbReference type="NCBI Taxonomy" id="1539050"/>
    <lineage>
        <taxon>Bacteria</taxon>
        <taxon>Pseudomonadati</taxon>
        <taxon>Bacteroidota</taxon>
        <taxon>Chitinophagia</taxon>
        <taxon>Chitinophagales</taxon>
        <taxon>Chitinophagaceae</taxon>
        <taxon>Chitinophaga</taxon>
    </lineage>
</organism>
<dbReference type="Proteomes" id="UP000249819">
    <property type="component" value="Unassembled WGS sequence"/>
</dbReference>
<evidence type="ECO:0000313" key="1">
    <source>
        <dbReference type="EMBL" id="RAJ80365.1"/>
    </source>
</evidence>
<proteinExistence type="predicted"/>
<dbReference type="OrthoDB" id="9970300at2"/>
<keyword evidence="2" id="KW-1185">Reference proteome</keyword>
<reference evidence="1 2" key="1">
    <citation type="submission" date="2018-06" db="EMBL/GenBank/DDBJ databases">
        <title>Genomic Encyclopedia of Archaeal and Bacterial Type Strains, Phase II (KMG-II): from individual species to whole genera.</title>
        <authorList>
            <person name="Goeker M."/>
        </authorList>
    </citation>
    <scope>NUCLEOTIDE SEQUENCE [LARGE SCALE GENOMIC DNA]</scope>
    <source>
        <strain evidence="1 2">DSM 29821</strain>
    </source>
</reference>